<organism evidence="14 15">
    <name type="scientific">Polaromonas eurypsychrophila</name>
    <dbReference type="NCBI Taxonomy" id="1614635"/>
    <lineage>
        <taxon>Bacteria</taxon>
        <taxon>Pseudomonadati</taxon>
        <taxon>Pseudomonadota</taxon>
        <taxon>Betaproteobacteria</taxon>
        <taxon>Burkholderiales</taxon>
        <taxon>Comamonadaceae</taxon>
        <taxon>Polaromonas</taxon>
    </lineage>
</organism>
<evidence type="ECO:0000256" key="10">
    <source>
        <dbReference type="SAM" id="MobiDB-lite"/>
    </source>
</evidence>
<evidence type="ECO:0000256" key="5">
    <source>
        <dbReference type="ARBA" id="ARBA00022679"/>
    </source>
</evidence>
<dbReference type="Pfam" id="PF08448">
    <property type="entry name" value="PAS_4"/>
    <property type="match status" value="1"/>
</dbReference>
<keyword evidence="7" id="KW-0902">Two-component regulatory system</keyword>
<dbReference type="InterPro" id="IPR036097">
    <property type="entry name" value="HisK_dim/P_sf"/>
</dbReference>
<dbReference type="InterPro" id="IPR001789">
    <property type="entry name" value="Sig_transdc_resp-reg_receiver"/>
</dbReference>
<proteinExistence type="predicted"/>
<feature type="domain" description="PAS" evidence="13">
    <location>
        <begin position="219"/>
        <end position="273"/>
    </location>
</feature>
<evidence type="ECO:0000259" key="12">
    <source>
        <dbReference type="PROSITE" id="PS50110"/>
    </source>
</evidence>
<dbReference type="CDD" id="cd16922">
    <property type="entry name" value="HATPase_EvgS-ArcB-TorS-like"/>
    <property type="match status" value="1"/>
</dbReference>
<evidence type="ECO:0000259" key="11">
    <source>
        <dbReference type="PROSITE" id="PS50109"/>
    </source>
</evidence>
<keyword evidence="4 9" id="KW-0597">Phosphoprotein</keyword>
<dbReference type="EC" id="2.7.13.3" evidence="3"/>
<dbReference type="Gene3D" id="3.30.565.10">
    <property type="entry name" value="Histidine kinase-like ATPase, C-terminal domain"/>
    <property type="match status" value="1"/>
</dbReference>
<dbReference type="Pfam" id="PF13426">
    <property type="entry name" value="PAS_9"/>
    <property type="match status" value="1"/>
</dbReference>
<evidence type="ECO:0000313" key="14">
    <source>
        <dbReference type="EMBL" id="GGA87487.1"/>
    </source>
</evidence>
<dbReference type="Pfam" id="PF02518">
    <property type="entry name" value="HATPase_c"/>
    <property type="match status" value="1"/>
</dbReference>
<evidence type="ECO:0000313" key="15">
    <source>
        <dbReference type="Proteomes" id="UP000620596"/>
    </source>
</evidence>
<dbReference type="InterPro" id="IPR005467">
    <property type="entry name" value="His_kinase_dom"/>
</dbReference>
<dbReference type="PROSITE" id="PS50112">
    <property type="entry name" value="PAS"/>
    <property type="match status" value="2"/>
</dbReference>
<evidence type="ECO:0000256" key="7">
    <source>
        <dbReference type="ARBA" id="ARBA00023012"/>
    </source>
</evidence>
<comment type="caution">
    <text evidence="14">The sequence shown here is derived from an EMBL/GenBank/DDBJ whole genome shotgun (WGS) entry which is preliminary data.</text>
</comment>
<comment type="subcellular location">
    <subcellularLocation>
        <location evidence="2">Cell inner membrane</location>
        <topology evidence="2">Multi-pass membrane protein</topology>
    </subcellularLocation>
</comment>
<reference evidence="14" key="2">
    <citation type="submission" date="2020-09" db="EMBL/GenBank/DDBJ databases">
        <authorList>
            <person name="Sun Q."/>
            <person name="Zhou Y."/>
        </authorList>
    </citation>
    <scope>NUCLEOTIDE SEQUENCE</scope>
    <source>
        <strain evidence="14">CGMCC 1.15322</strain>
    </source>
</reference>
<dbReference type="SUPFAM" id="SSF47384">
    <property type="entry name" value="Homodimeric domain of signal transducing histidine kinase"/>
    <property type="match status" value="1"/>
</dbReference>
<evidence type="ECO:0000256" key="8">
    <source>
        <dbReference type="ARBA" id="ARBA00023136"/>
    </source>
</evidence>
<dbReference type="CDD" id="cd00082">
    <property type="entry name" value="HisKA"/>
    <property type="match status" value="1"/>
</dbReference>
<dbReference type="InterPro" id="IPR035965">
    <property type="entry name" value="PAS-like_dom_sf"/>
</dbReference>
<evidence type="ECO:0000256" key="6">
    <source>
        <dbReference type="ARBA" id="ARBA00022777"/>
    </source>
</evidence>
<dbReference type="Gene3D" id="3.30.450.20">
    <property type="entry name" value="PAS domain"/>
    <property type="match status" value="2"/>
</dbReference>
<dbReference type="FunFam" id="3.30.565.10:FF:000006">
    <property type="entry name" value="Sensor histidine kinase WalK"/>
    <property type="match status" value="1"/>
</dbReference>
<dbReference type="SUPFAM" id="SSF55785">
    <property type="entry name" value="PYP-like sensor domain (PAS domain)"/>
    <property type="match status" value="2"/>
</dbReference>
<evidence type="ECO:0000256" key="1">
    <source>
        <dbReference type="ARBA" id="ARBA00000085"/>
    </source>
</evidence>
<dbReference type="SMART" id="SM00448">
    <property type="entry name" value="REC"/>
    <property type="match status" value="2"/>
</dbReference>
<feature type="region of interest" description="Disordered" evidence="10">
    <location>
        <begin position="959"/>
        <end position="978"/>
    </location>
</feature>
<dbReference type="PROSITE" id="PS50109">
    <property type="entry name" value="HIS_KIN"/>
    <property type="match status" value="1"/>
</dbReference>
<evidence type="ECO:0000256" key="4">
    <source>
        <dbReference type="ARBA" id="ARBA00022553"/>
    </source>
</evidence>
<feature type="compositionally biased region" description="Low complexity" evidence="10">
    <location>
        <begin position="961"/>
        <end position="978"/>
    </location>
</feature>
<accession>A0A916S762</accession>
<feature type="modified residue" description="4-aspartylphosphate" evidence="9">
    <location>
        <position position="893"/>
    </location>
</feature>
<keyword evidence="8" id="KW-0472">Membrane</keyword>
<dbReference type="EMBL" id="BMIG01000002">
    <property type="protein sequence ID" value="GGA87487.1"/>
    <property type="molecule type" value="Genomic_DNA"/>
</dbReference>
<dbReference type="InterPro" id="IPR003594">
    <property type="entry name" value="HATPase_dom"/>
</dbReference>
<dbReference type="PANTHER" id="PTHR43047">
    <property type="entry name" value="TWO-COMPONENT HISTIDINE PROTEIN KINASE"/>
    <property type="match status" value="1"/>
</dbReference>
<dbReference type="SMART" id="SM00387">
    <property type="entry name" value="HATPase_c"/>
    <property type="match status" value="1"/>
</dbReference>
<dbReference type="InterPro" id="IPR011006">
    <property type="entry name" value="CheY-like_superfamily"/>
</dbReference>
<dbReference type="AlphaFoldDB" id="A0A916S762"/>
<dbReference type="Pfam" id="PF00512">
    <property type="entry name" value="HisKA"/>
    <property type="match status" value="1"/>
</dbReference>
<sequence length="978" mass="105648">MKTSTPARINLALGLGAAMVLIVAMAAYSTIDKLVNDAQQSLKLQQSTTLLERVGRSLANAESTQRRFLIEASDENLFGYEDARSGVVAVLSQLRAADEVNGADPKLPALAGSVDRRLGMLDEAVRARRAEGLTAASMVVNSDVNRQLKEEIDSLSESLVNDNMQDLARAQAGGHADAQQTELLVAGAGLLTLLLILGALKSIHHYHATQQRAEDKLRDSEAMSRALTLGMAEGVVTTSEDGVITEANPAALKLFGYTRHEMLGSQVTHLMPERHRGQFDMLLDDLRARKSGFSEAGREVLAMRKDGSEFPVTVSFGDVVVAGKRLFSAIVHDITERVRTEEALQASEYQLRQITDSVPALIAYLDRDGRYIFHNKAYGQVVRPRDGVILGKTLQEVLGEVMYQEIRPNVERVLAGEPVSYERTQGSSELGERDYAVSYVPRYEDENQQGQVMGFIALATDITAMKRMDRMKTEFVSTVSHELRTPLTSIRGSLGLIAGGVAGQLPPAAQGLVDIAKNNCERLIRLINDILDVEKIESGQMRLALQTVALQPLLGQAMAANEGFAGQHGVTLRLQAPDEAVLVSVDTDRLTQVFTNLLSNAVKFSPQSDVVEITLSVRAQHVRVEVRDHGPGIPAEFQSRIFQKFSQADSSDTRQKGGTGLGLSISKAIVERMDGSIGFDNPPGGGTVFYFELPRIAEPAAAIPGASARPGAPGTRPRILVCEDDGDVARLIVLMLEKVGFYADVAHGAERALVMLGEQPYDAMTVDLALLPDQGGAALIAAVRRNAHIANLPIVVISVSAGQARLRPDHQGLGVSDWIEKPINEQLMVRSLRGAIHGVPAGRPRILHVEDDLDIQRIAAAITQEFASFEFATTVQEARVALQAQHFDLVLLDLSLPGGSGWDLFPDIDALPYHPPVVVFSATDVAEADDRGAAAILVKAHTSNEELLSTIQRVLKNSSVKPATPAKSATPATESRDS</sequence>
<dbReference type="InterPro" id="IPR013656">
    <property type="entry name" value="PAS_4"/>
</dbReference>
<evidence type="ECO:0000259" key="13">
    <source>
        <dbReference type="PROSITE" id="PS50112"/>
    </source>
</evidence>
<feature type="domain" description="Response regulatory" evidence="12">
    <location>
        <begin position="718"/>
        <end position="836"/>
    </location>
</feature>
<dbReference type="Pfam" id="PF00072">
    <property type="entry name" value="Response_reg"/>
    <property type="match status" value="2"/>
</dbReference>
<dbReference type="CDD" id="cd00156">
    <property type="entry name" value="REC"/>
    <property type="match status" value="1"/>
</dbReference>
<dbReference type="InterPro" id="IPR000014">
    <property type="entry name" value="PAS"/>
</dbReference>
<dbReference type="PRINTS" id="PR00344">
    <property type="entry name" value="BCTRLSENSOR"/>
</dbReference>
<dbReference type="FunFam" id="1.10.287.130:FF:000001">
    <property type="entry name" value="Two-component sensor histidine kinase"/>
    <property type="match status" value="1"/>
</dbReference>
<name>A0A916S762_9BURK</name>
<dbReference type="SUPFAM" id="SSF52172">
    <property type="entry name" value="CheY-like"/>
    <property type="match status" value="2"/>
</dbReference>
<dbReference type="CDD" id="cd00130">
    <property type="entry name" value="PAS"/>
    <property type="match status" value="1"/>
</dbReference>
<keyword evidence="5" id="KW-0808">Transferase</keyword>
<dbReference type="InterPro" id="IPR036890">
    <property type="entry name" value="HATPase_C_sf"/>
</dbReference>
<dbReference type="PANTHER" id="PTHR43047:SF72">
    <property type="entry name" value="OSMOSENSING HISTIDINE PROTEIN KINASE SLN1"/>
    <property type="match status" value="1"/>
</dbReference>
<protein>
    <recommendedName>
        <fullName evidence="3">histidine kinase</fullName>
        <ecNumber evidence="3">2.7.13.3</ecNumber>
    </recommendedName>
</protein>
<dbReference type="InterPro" id="IPR007891">
    <property type="entry name" value="CHASE3"/>
</dbReference>
<dbReference type="RefSeq" id="WP_188706319.1">
    <property type="nucleotide sequence ID" value="NZ_BMIG01000002.1"/>
</dbReference>
<gene>
    <name evidence="14" type="ORF">GCM10011496_05160</name>
</gene>
<dbReference type="InterPro" id="IPR004358">
    <property type="entry name" value="Sig_transdc_His_kin-like_C"/>
</dbReference>
<feature type="domain" description="PAS" evidence="13">
    <location>
        <begin position="347"/>
        <end position="417"/>
    </location>
</feature>
<dbReference type="Gene3D" id="3.40.50.2300">
    <property type="match status" value="2"/>
</dbReference>
<dbReference type="SMART" id="SM00388">
    <property type="entry name" value="HisKA"/>
    <property type="match status" value="1"/>
</dbReference>
<dbReference type="GO" id="GO:0005886">
    <property type="term" value="C:plasma membrane"/>
    <property type="evidence" value="ECO:0007669"/>
    <property type="project" value="UniProtKB-SubCell"/>
</dbReference>
<dbReference type="GO" id="GO:0009927">
    <property type="term" value="F:histidine phosphotransfer kinase activity"/>
    <property type="evidence" value="ECO:0007669"/>
    <property type="project" value="TreeGrafter"/>
</dbReference>
<feature type="modified residue" description="4-aspartylphosphate" evidence="9">
    <location>
        <position position="767"/>
    </location>
</feature>
<evidence type="ECO:0000256" key="9">
    <source>
        <dbReference type="PROSITE-ProRule" id="PRU00169"/>
    </source>
</evidence>
<keyword evidence="15" id="KW-1185">Reference proteome</keyword>
<feature type="domain" description="Histidine kinase" evidence="11">
    <location>
        <begin position="478"/>
        <end position="697"/>
    </location>
</feature>
<dbReference type="PROSITE" id="PS50110">
    <property type="entry name" value="RESPONSE_REGULATORY"/>
    <property type="match status" value="2"/>
</dbReference>
<dbReference type="SMART" id="SM00091">
    <property type="entry name" value="PAS"/>
    <property type="match status" value="2"/>
</dbReference>
<dbReference type="GO" id="GO:0000155">
    <property type="term" value="F:phosphorelay sensor kinase activity"/>
    <property type="evidence" value="ECO:0007669"/>
    <property type="project" value="InterPro"/>
</dbReference>
<evidence type="ECO:0000256" key="2">
    <source>
        <dbReference type="ARBA" id="ARBA00004429"/>
    </source>
</evidence>
<dbReference type="NCBIfam" id="TIGR00229">
    <property type="entry name" value="sensory_box"/>
    <property type="match status" value="2"/>
</dbReference>
<dbReference type="Proteomes" id="UP000620596">
    <property type="component" value="Unassembled WGS sequence"/>
</dbReference>
<evidence type="ECO:0000256" key="3">
    <source>
        <dbReference type="ARBA" id="ARBA00012438"/>
    </source>
</evidence>
<feature type="domain" description="Response regulatory" evidence="12">
    <location>
        <begin position="845"/>
        <end position="955"/>
    </location>
</feature>
<reference evidence="14" key="1">
    <citation type="journal article" date="2014" name="Int. J. Syst. Evol. Microbiol.">
        <title>Complete genome sequence of Corynebacterium casei LMG S-19264T (=DSM 44701T), isolated from a smear-ripened cheese.</title>
        <authorList>
            <consortium name="US DOE Joint Genome Institute (JGI-PGF)"/>
            <person name="Walter F."/>
            <person name="Albersmeier A."/>
            <person name="Kalinowski J."/>
            <person name="Ruckert C."/>
        </authorList>
    </citation>
    <scope>NUCLEOTIDE SEQUENCE</scope>
    <source>
        <strain evidence="14">CGMCC 1.15322</strain>
    </source>
</reference>
<keyword evidence="6" id="KW-0418">Kinase</keyword>
<dbReference type="Gene3D" id="1.10.287.130">
    <property type="match status" value="1"/>
</dbReference>
<dbReference type="InterPro" id="IPR003661">
    <property type="entry name" value="HisK_dim/P_dom"/>
</dbReference>
<dbReference type="Pfam" id="PF05227">
    <property type="entry name" value="CHASE3"/>
    <property type="match status" value="1"/>
</dbReference>
<comment type="catalytic activity">
    <reaction evidence="1">
        <text>ATP + protein L-histidine = ADP + protein N-phospho-L-histidine.</text>
        <dbReference type="EC" id="2.7.13.3"/>
    </reaction>
</comment>
<dbReference type="SUPFAM" id="SSF55874">
    <property type="entry name" value="ATPase domain of HSP90 chaperone/DNA topoisomerase II/histidine kinase"/>
    <property type="match status" value="1"/>
</dbReference>